<dbReference type="Pfam" id="PF13976">
    <property type="entry name" value="gag_pre-integrs"/>
    <property type="match status" value="1"/>
</dbReference>
<gene>
    <name evidence="4" type="ORF">PR048_013053</name>
</gene>
<accession>A0ABQ9HR97</accession>
<dbReference type="EMBL" id="JARBHB010000004">
    <property type="protein sequence ID" value="KAJ8886841.1"/>
    <property type="molecule type" value="Genomic_DNA"/>
</dbReference>
<dbReference type="InterPro" id="IPR025724">
    <property type="entry name" value="GAG-pre-integrase_dom"/>
</dbReference>
<dbReference type="Proteomes" id="UP001159363">
    <property type="component" value="Chromosome X"/>
</dbReference>
<protein>
    <recommendedName>
        <fullName evidence="6">GAG-pre-integrase domain-containing protein</fullName>
    </recommendedName>
</protein>
<evidence type="ECO:0000256" key="1">
    <source>
        <dbReference type="SAM" id="SignalP"/>
    </source>
</evidence>
<dbReference type="Pfam" id="PF22936">
    <property type="entry name" value="Pol_BBD"/>
    <property type="match status" value="1"/>
</dbReference>
<feature type="signal peptide" evidence="1">
    <location>
        <begin position="1"/>
        <end position="18"/>
    </location>
</feature>
<comment type="caution">
    <text evidence="4">The sequence shown here is derived from an EMBL/GenBank/DDBJ whole genome shotgun (WGS) entry which is preliminary data.</text>
</comment>
<reference evidence="4 5" key="1">
    <citation type="submission" date="2023-02" db="EMBL/GenBank/DDBJ databases">
        <title>LHISI_Scaffold_Assembly.</title>
        <authorList>
            <person name="Stuart O.P."/>
            <person name="Cleave R."/>
            <person name="Magrath M.J.L."/>
            <person name="Mikheyev A.S."/>
        </authorList>
    </citation>
    <scope>NUCLEOTIDE SEQUENCE [LARGE SCALE GENOMIC DNA]</scope>
    <source>
        <strain evidence="4">Daus_M_001</strain>
        <tissue evidence="4">Leg muscle</tissue>
    </source>
</reference>
<evidence type="ECO:0008006" key="6">
    <source>
        <dbReference type="Google" id="ProtNLM"/>
    </source>
</evidence>
<evidence type="ECO:0000259" key="2">
    <source>
        <dbReference type="Pfam" id="PF13976"/>
    </source>
</evidence>
<organism evidence="4 5">
    <name type="scientific">Dryococelus australis</name>
    <dbReference type="NCBI Taxonomy" id="614101"/>
    <lineage>
        <taxon>Eukaryota</taxon>
        <taxon>Metazoa</taxon>
        <taxon>Ecdysozoa</taxon>
        <taxon>Arthropoda</taxon>
        <taxon>Hexapoda</taxon>
        <taxon>Insecta</taxon>
        <taxon>Pterygota</taxon>
        <taxon>Neoptera</taxon>
        <taxon>Polyneoptera</taxon>
        <taxon>Phasmatodea</taxon>
        <taxon>Verophasmatodea</taxon>
        <taxon>Anareolatae</taxon>
        <taxon>Phasmatidae</taxon>
        <taxon>Eurycanthinae</taxon>
        <taxon>Dryococelus</taxon>
    </lineage>
</organism>
<evidence type="ECO:0000313" key="5">
    <source>
        <dbReference type="Proteomes" id="UP001159363"/>
    </source>
</evidence>
<proteinExistence type="predicted"/>
<keyword evidence="5" id="KW-1185">Reference proteome</keyword>
<dbReference type="InterPro" id="IPR054722">
    <property type="entry name" value="PolX-like_BBD"/>
</dbReference>
<keyword evidence="1" id="KW-0732">Signal</keyword>
<evidence type="ECO:0000259" key="3">
    <source>
        <dbReference type="Pfam" id="PF22936"/>
    </source>
</evidence>
<evidence type="ECO:0000313" key="4">
    <source>
        <dbReference type="EMBL" id="KAJ8886841.1"/>
    </source>
</evidence>
<name>A0ABQ9HR97_9NEOP</name>
<feature type="chain" id="PRO_5045282144" description="GAG-pre-integrase domain-containing protein" evidence="1">
    <location>
        <begin position="19"/>
        <end position="241"/>
    </location>
</feature>
<feature type="domain" description="GAG-pre-integrase" evidence="2">
    <location>
        <begin position="175"/>
        <end position="224"/>
    </location>
</feature>
<feature type="domain" description="Retrovirus-related Pol polyprotein from transposon TNT 1-94-like beta-barrel" evidence="3">
    <location>
        <begin position="60"/>
        <end position="138"/>
    </location>
</feature>
<sequence length="241" mass="27201">MRSKVWILLLCQISEIGGLLDQTLTIGNSTKEQEMYSNVMAVMRLAIVNLNALMGLRTEEGATTHMTREKEWFRNYRSTGTGVKTITLADNNTLQGTGYGDFVGQLNEQGDTDKIHYVLHAPQISSNLLSVSTMVSRGIVVVFSESGCKMYHRCEARLRQQQQTLVAVHTEYTLRSTRELWHKRFAHLGRVGLDQLKNVMVTGMSYSDSDSIEEPCVSCIKGKQARKPFNKCSMTRAMKRL</sequence>